<proteinExistence type="predicted"/>
<dbReference type="EMBL" id="LAZR01035014">
    <property type="protein sequence ID" value="KKL28668.1"/>
    <property type="molecule type" value="Genomic_DNA"/>
</dbReference>
<sequence length="59" mass="6971">MTLFKAKEIMRLGSQYCNWSSLCTPEEIEEVNKVYFKMPGYASWYYALAEIAMGRDKDY</sequence>
<organism evidence="1">
    <name type="scientific">marine sediment metagenome</name>
    <dbReference type="NCBI Taxonomy" id="412755"/>
    <lineage>
        <taxon>unclassified sequences</taxon>
        <taxon>metagenomes</taxon>
        <taxon>ecological metagenomes</taxon>
    </lineage>
</organism>
<evidence type="ECO:0000313" key="1">
    <source>
        <dbReference type="EMBL" id="KKL28668.1"/>
    </source>
</evidence>
<reference evidence="1" key="1">
    <citation type="journal article" date="2015" name="Nature">
        <title>Complex archaea that bridge the gap between prokaryotes and eukaryotes.</title>
        <authorList>
            <person name="Spang A."/>
            <person name="Saw J.H."/>
            <person name="Jorgensen S.L."/>
            <person name="Zaremba-Niedzwiedzka K."/>
            <person name="Martijn J."/>
            <person name="Lind A.E."/>
            <person name="van Eijk R."/>
            <person name="Schleper C."/>
            <person name="Guy L."/>
            <person name="Ettema T.J."/>
        </authorList>
    </citation>
    <scope>NUCLEOTIDE SEQUENCE</scope>
</reference>
<dbReference type="AlphaFoldDB" id="A0A0F9EXU6"/>
<name>A0A0F9EXU6_9ZZZZ</name>
<comment type="caution">
    <text evidence="1">The sequence shown here is derived from an EMBL/GenBank/DDBJ whole genome shotgun (WGS) entry which is preliminary data.</text>
</comment>
<protein>
    <submittedName>
        <fullName evidence="1">Uncharacterized protein</fullName>
    </submittedName>
</protein>
<accession>A0A0F9EXU6</accession>
<gene>
    <name evidence="1" type="ORF">LCGC14_2372830</name>
</gene>